<feature type="non-terminal residue" evidence="4">
    <location>
        <position position="1"/>
    </location>
</feature>
<organism evidence="4">
    <name type="scientific">marine metagenome</name>
    <dbReference type="NCBI Taxonomy" id="408172"/>
    <lineage>
        <taxon>unclassified sequences</taxon>
        <taxon>metagenomes</taxon>
        <taxon>ecological metagenomes</taxon>
    </lineage>
</organism>
<feature type="domain" description="PAC" evidence="2">
    <location>
        <begin position="86"/>
        <end position="136"/>
    </location>
</feature>
<evidence type="ECO:0008006" key="5">
    <source>
        <dbReference type="Google" id="ProtNLM"/>
    </source>
</evidence>
<dbReference type="InterPro" id="IPR000700">
    <property type="entry name" value="PAS-assoc_C"/>
</dbReference>
<dbReference type="EMBL" id="UINC01001344">
    <property type="protein sequence ID" value="SUZ78196.1"/>
    <property type="molecule type" value="Genomic_DNA"/>
</dbReference>
<accession>A0A381QFW9</accession>
<dbReference type="InterPro" id="IPR000160">
    <property type="entry name" value="GGDEF_dom"/>
</dbReference>
<dbReference type="PANTHER" id="PTHR46663">
    <property type="entry name" value="DIGUANYLATE CYCLASE DGCT-RELATED"/>
    <property type="match status" value="1"/>
</dbReference>
<dbReference type="AlphaFoldDB" id="A0A381QFW9"/>
<dbReference type="InterPro" id="IPR029787">
    <property type="entry name" value="Nucleotide_cyclase"/>
</dbReference>
<dbReference type="Gene3D" id="3.30.450.20">
    <property type="entry name" value="PAS domain"/>
    <property type="match status" value="1"/>
</dbReference>
<dbReference type="PROSITE" id="PS50113">
    <property type="entry name" value="PAC"/>
    <property type="match status" value="1"/>
</dbReference>
<dbReference type="PROSITE" id="PS50887">
    <property type="entry name" value="GGDEF"/>
    <property type="match status" value="1"/>
</dbReference>
<evidence type="ECO:0000259" key="3">
    <source>
        <dbReference type="PROSITE" id="PS50887"/>
    </source>
</evidence>
<dbReference type="CDD" id="cd01949">
    <property type="entry name" value="GGDEF"/>
    <property type="match status" value="1"/>
</dbReference>
<dbReference type="PANTHER" id="PTHR46663:SF2">
    <property type="entry name" value="GGDEF DOMAIN-CONTAINING PROTEIN"/>
    <property type="match status" value="1"/>
</dbReference>
<feature type="domain" description="PAS" evidence="1">
    <location>
        <begin position="16"/>
        <end position="75"/>
    </location>
</feature>
<dbReference type="Pfam" id="PF00990">
    <property type="entry name" value="GGDEF"/>
    <property type="match status" value="1"/>
</dbReference>
<proteinExistence type="predicted"/>
<feature type="domain" description="GGDEF" evidence="3">
    <location>
        <begin position="168"/>
        <end position="299"/>
    </location>
</feature>
<dbReference type="Pfam" id="PF13426">
    <property type="entry name" value="PAS_9"/>
    <property type="match status" value="1"/>
</dbReference>
<dbReference type="InterPro" id="IPR035965">
    <property type="entry name" value="PAS-like_dom_sf"/>
</dbReference>
<evidence type="ECO:0000259" key="1">
    <source>
        <dbReference type="PROSITE" id="PS50112"/>
    </source>
</evidence>
<feature type="non-terminal residue" evidence="4">
    <location>
        <position position="299"/>
    </location>
</feature>
<evidence type="ECO:0000259" key="2">
    <source>
        <dbReference type="PROSITE" id="PS50113"/>
    </source>
</evidence>
<dbReference type="PROSITE" id="PS50112">
    <property type="entry name" value="PAS"/>
    <property type="match status" value="1"/>
</dbReference>
<dbReference type="FunFam" id="3.30.70.270:FF:000001">
    <property type="entry name" value="Diguanylate cyclase domain protein"/>
    <property type="match status" value="1"/>
</dbReference>
<dbReference type="SUPFAM" id="SSF55785">
    <property type="entry name" value="PYP-like sensor domain (PAS domain)"/>
    <property type="match status" value="1"/>
</dbReference>
<dbReference type="NCBIfam" id="TIGR00229">
    <property type="entry name" value="sensory_box"/>
    <property type="match status" value="1"/>
</dbReference>
<name>A0A381QFW9_9ZZZZ</name>
<sequence>MNNIENLDKNRDSDSVNAYFKDIFTFAGIGIITLDSKNNIEFVNEEALSIFGYTSIELINTNFSALIHSADQKSFSLYIQSNNSLSPAEFKGIHKDNSAFPIEINISSKLLNNNFIYTVVIRDITELKQNEENLKHQAYFDSLTEIPNRTLFLDRSEIALNQAKRSQEGMAIIFIDLDEFKELNDTLGHDAGDVMLKTVSKRFINCARKSDTVSRRGGDEFTILMPRISNIKDAVKLAERILDSNKSAIAIKDKMVFPKTSIGISIYPQDGDSIETLINNADKAMYSAKESGKNQYSIF</sequence>
<gene>
    <name evidence="4" type="ORF">METZ01_LOCUS31050</name>
</gene>
<dbReference type="SMART" id="SM00267">
    <property type="entry name" value="GGDEF"/>
    <property type="match status" value="1"/>
</dbReference>
<dbReference type="NCBIfam" id="TIGR00254">
    <property type="entry name" value="GGDEF"/>
    <property type="match status" value="1"/>
</dbReference>
<dbReference type="InterPro" id="IPR052163">
    <property type="entry name" value="DGC-Regulatory_Protein"/>
</dbReference>
<protein>
    <recommendedName>
        <fullName evidence="5">GGDEF domain-containing protein</fullName>
    </recommendedName>
</protein>
<dbReference type="CDD" id="cd00130">
    <property type="entry name" value="PAS"/>
    <property type="match status" value="1"/>
</dbReference>
<dbReference type="SMART" id="SM00091">
    <property type="entry name" value="PAS"/>
    <property type="match status" value="1"/>
</dbReference>
<dbReference type="InterPro" id="IPR000014">
    <property type="entry name" value="PAS"/>
</dbReference>
<dbReference type="SUPFAM" id="SSF55073">
    <property type="entry name" value="Nucleotide cyclase"/>
    <property type="match status" value="1"/>
</dbReference>
<reference evidence="4" key="1">
    <citation type="submission" date="2018-05" db="EMBL/GenBank/DDBJ databases">
        <authorList>
            <person name="Lanie J.A."/>
            <person name="Ng W.-L."/>
            <person name="Kazmierczak K.M."/>
            <person name="Andrzejewski T.M."/>
            <person name="Davidsen T.M."/>
            <person name="Wayne K.J."/>
            <person name="Tettelin H."/>
            <person name="Glass J.I."/>
            <person name="Rusch D."/>
            <person name="Podicherti R."/>
            <person name="Tsui H.-C.T."/>
            <person name="Winkler M.E."/>
        </authorList>
    </citation>
    <scope>NUCLEOTIDE SEQUENCE</scope>
</reference>
<evidence type="ECO:0000313" key="4">
    <source>
        <dbReference type="EMBL" id="SUZ78196.1"/>
    </source>
</evidence>
<dbReference type="InterPro" id="IPR043128">
    <property type="entry name" value="Rev_trsase/Diguanyl_cyclase"/>
</dbReference>
<dbReference type="Gene3D" id="3.30.70.270">
    <property type="match status" value="1"/>
</dbReference>